<dbReference type="GO" id="GO:0005524">
    <property type="term" value="F:ATP binding"/>
    <property type="evidence" value="ECO:0007669"/>
    <property type="project" value="UniProtKB-KW"/>
</dbReference>
<evidence type="ECO:0000256" key="1">
    <source>
        <dbReference type="ARBA" id="ARBA00001946"/>
    </source>
</evidence>
<keyword evidence="8" id="KW-0460">Magnesium</keyword>
<dbReference type="GO" id="GO:0046654">
    <property type="term" value="P:tetrahydrofolate biosynthetic process"/>
    <property type="evidence" value="ECO:0007669"/>
    <property type="project" value="UniProtKB-UniPathway"/>
</dbReference>
<evidence type="ECO:0000313" key="12">
    <source>
        <dbReference type="EMBL" id="QEX14893.1"/>
    </source>
</evidence>
<comment type="similarity">
    <text evidence="2 10">Belongs to the folylpolyglutamate synthase family.</text>
</comment>
<dbReference type="FunFam" id="3.40.1190.10:FF:000011">
    <property type="entry name" value="Folylpolyglutamate synthase/dihydrofolate synthase"/>
    <property type="match status" value="1"/>
</dbReference>
<dbReference type="PROSITE" id="PS01012">
    <property type="entry name" value="FOLYLPOLYGLU_SYNT_2"/>
    <property type="match status" value="1"/>
</dbReference>
<dbReference type="RefSeq" id="WP_151175395.1">
    <property type="nucleotide sequence ID" value="NZ_CP042906.1"/>
</dbReference>
<feature type="domain" description="Mur ligase central" evidence="11">
    <location>
        <begin position="49"/>
        <end position="265"/>
    </location>
</feature>
<keyword evidence="4 10" id="KW-0436">Ligase</keyword>
<evidence type="ECO:0000256" key="7">
    <source>
        <dbReference type="ARBA" id="ARBA00022840"/>
    </source>
</evidence>
<dbReference type="Pfam" id="PF08245">
    <property type="entry name" value="Mur_ligase_M"/>
    <property type="match status" value="1"/>
</dbReference>
<dbReference type="Gene3D" id="3.40.1190.10">
    <property type="entry name" value="Mur-like, catalytic domain"/>
    <property type="match status" value="1"/>
</dbReference>
<evidence type="ECO:0000256" key="2">
    <source>
        <dbReference type="ARBA" id="ARBA00008276"/>
    </source>
</evidence>
<dbReference type="GO" id="GO:0008841">
    <property type="term" value="F:dihydrofolate synthase activity"/>
    <property type="evidence" value="ECO:0007669"/>
    <property type="project" value="TreeGrafter"/>
</dbReference>
<dbReference type="InterPro" id="IPR018109">
    <property type="entry name" value="Folylpolyglutamate_synth_CS"/>
</dbReference>
<reference evidence="12 13" key="1">
    <citation type="submission" date="2019-08" db="EMBL/GenBank/DDBJ databases">
        <title>Hyperibacter terrae gen. nov., sp. nov. and Hyperibacter viscosus sp. nov., two new members in the family Rhodospirillaceae isolated from the rhizosphere of Hypericum perforatum.</title>
        <authorList>
            <person name="Noviana Z."/>
        </authorList>
    </citation>
    <scope>NUCLEOTIDE SEQUENCE [LARGE SCALE GENOMIC DNA]</scope>
    <source>
        <strain evidence="12 13">R5913</strain>
    </source>
</reference>
<dbReference type="KEGG" id="htq:FRZ44_01680"/>
<evidence type="ECO:0000259" key="11">
    <source>
        <dbReference type="Pfam" id="PF08245"/>
    </source>
</evidence>
<comment type="catalytic activity">
    <reaction evidence="9">
        <text>(6S)-5,6,7,8-tetrahydrofolyl-(gamma-L-Glu)(n) + L-glutamate + ATP = (6S)-5,6,7,8-tetrahydrofolyl-(gamma-L-Glu)(n+1) + ADP + phosphate + H(+)</text>
        <dbReference type="Rhea" id="RHEA:10580"/>
        <dbReference type="Rhea" id="RHEA-COMP:14738"/>
        <dbReference type="Rhea" id="RHEA-COMP:14740"/>
        <dbReference type="ChEBI" id="CHEBI:15378"/>
        <dbReference type="ChEBI" id="CHEBI:29985"/>
        <dbReference type="ChEBI" id="CHEBI:30616"/>
        <dbReference type="ChEBI" id="CHEBI:43474"/>
        <dbReference type="ChEBI" id="CHEBI:141005"/>
        <dbReference type="ChEBI" id="CHEBI:456216"/>
        <dbReference type="EC" id="6.3.2.17"/>
    </reaction>
</comment>
<dbReference type="EC" id="6.3.2.17" evidence="3"/>
<evidence type="ECO:0000256" key="6">
    <source>
        <dbReference type="ARBA" id="ARBA00022741"/>
    </source>
</evidence>
<dbReference type="Proteomes" id="UP000326202">
    <property type="component" value="Chromosome"/>
</dbReference>
<protein>
    <recommendedName>
        <fullName evidence="3">tetrahydrofolate synthase</fullName>
        <ecNumber evidence="3">6.3.2.17</ecNumber>
    </recommendedName>
</protein>
<evidence type="ECO:0000256" key="8">
    <source>
        <dbReference type="ARBA" id="ARBA00022842"/>
    </source>
</evidence>
<evidence type="ECO:0000256" key="3">
    <source>
        <dbReference type="ARBA" id="ARBA00013025"/>
    </source>
</evidence>
<keyword evidence="5" id="KW-0479">Metal-binding</keyword>
<dbReference type="PANTHER" id="PTHR11136">
    <property type="entry name" value="FOLYLPOLYGLUTAMATE SYNTHASE-RELATED"/>
    <property type="match status" value="1"/>
</dbReference>
<dbReference type="GO" id="GO:0046872">
    <property type="term" value="F:metal ion binding"/>
    <property type="evidence" value="ECO:0007669"/>
    <property type="project" value="UniProtKB-KW"/>
</dbReference>
<keyword evidence="6 10" id="KW-0547">Nucleotide-binding</keyword>
<dbReference type="GO" id="GO:0004326">
    <property type="term" value="F:tetrahydrofolylpolyglutamate synthase activity"/>
    <property type="evidence" value="ECO:0007669"/>
    <property type="project" value="UniProtKB-EC"/>
</dbReference>
<dbReference type="UniPathway" id="UPA00077">
    <property type="reaction ID" value="UER00157"/>
</dbReference>
<sequence>MTAPLGSDLVLERLTKLHPKLIDLVLDRVQRLLDRVGNPERRLPPVVHVAGTNGKGSTVAYLRAILEAAGYRVHAYTSPHLVRFHERIRLAGRLIEEPELLALLEECERANGDQQITFFEVTTVAAFLAFTRHKADILLLEVGLGGTHDATNVIEHPLACCLTPISMDHMQHLGHTLAEIAANKAGIMKRGRPVAIGPQPAEAEAVFEARGAELGAPLHRFGQEWNARREGDALLFRDKRGETSWPLPALPGLHQIENAGLALATLPLLDGFSISENAIAKGLRSVEWPARLQRLRRGPVVEALPPGWEAWLDGGHNESGGQALGLHAAGWRRERPDLPIRLVFGMLSTHDPVGFLKPLLPHIQDVTAVAVGGNHQALDVEALVEAARRAGAAQVRGASSADEAARAIVAADPTAARLLICGSLYLAGEVLAKNG</sequence>
<dbReference type="SUPFAM" id="SSF53623">
    <property type="entry name" value="MurD-like peptide ligases, catalytic domain"/>
    <property type="match status" value="1"/>
</dbReference>
<dbReference type="PANTHER" id="PTHR11136:SF0">
    <property type="entry name" value="DIHYDROFOLATE SYNTHETASE-RELATED"/>
    <property type="match status" value="1"/>
</dbReference>
<dbReference type="NCBIfam" id="TIGR01499">
    <property type="entry name" value="folC"/>
    <property type="match status" value="1"/>
</dbReference>
<evidence type="ECO:0000256" key="10">
    <source>
        <dbReference type="PIRNR" id="PIRNR001563"/>
    </source>
</evidence>
<evidence type="ECO:0000256" key="5">
    <source>
        <dbReference type="ARBA" id="ARBA00022723"/>
    </source>
</evidence>
<dbReference type="InterPro" id="IPR036565">
    <property type="entry name" value="Mur-like_cat_sf"/>
</dbReference>
<comment type="cofactor">
    <cofactor evidence="1">
        <name>Mg(2+)</name>
        <dbReference type="ChEBI" id="CHEBI:18420"/>
    </cofactor>
</comment>
<dbReference type="PIRSF" id="PIRSF001563">
    <property type="entry name" value="Folylpolyglu_synth"/>
    <property type="match status" value="1"/>
</dbReference>
<gene>
    <name evidence="12" type="primary">folC</name>
    <name evidence="12" type="ORF">FRZ44_01680</name>
</gene>
<evidence type="ECO:0000313" key="13">
    <source>
        <dbReference type="Proteomes" id="UP000326202"/>
    </source>
</evidence>
<keyword evidence="13" id="KW-1185">Reference proteome</keyword>
<dbReference type="GO" id="GO:0005737">
    <property type="term" value="C:cytoplasm"/>
    <property type="evidence" value="ECO:0007669"/>
    <property type="project" value="TreeGrafter"/>
</dbReference>
<dbReference type="InterPro" id="IPR001645">
    <property type="entry name" value="Folylpolyglutamate_synth"/>
</dbReference>
<dbReference type="InterPro" id="IPR036615">
    <property type="entry name" value="Mur_ligase_C_dom_sf"/>
</dbReference>
<accession>A0A5J6MC98</accession>
<name>A0A5J6MC98_9PROT</name>
<dbReference type="Gene3D" id="3.90.190.20">
    <property type="entry name" value="Mur ligase, C-terminal domain"/>
    <property type="match status" value="1"/>
</dbReference>
<organism evidence="12 13">
    <name type="scientific">Hypericibacter terrae</name>
    <dbReference type="NCBI Taxonomy" id="2602015"/>
    <lineage>
        <taxon>Bacteria</taxon>
        <taxon>Pseudomonadati</taxon>
        <taxon>Pseudomonadota</taxon>
        <taxon>Alphaproteobacteria</taxon>
        <taxon>Rhodospirillales</taxon>
        <taxon>Dongiaceae</taxon>
        <taxon>Hypericibacter</taxon>
    </lineage>
</organism>
<dbReference type="SUPFAM" id="SSF53244">
    <property type="entry name" value="MurD-like peptide ligases, peptide-binding domain"/>
    <property type="match status" value="1"/>
</dbReference>
<evidence type="ECO:0000256" key="4">
    <source>
        <dbReference type="ARBA" id="ARBA00022598"/>
    </source>
</evidence>
<dbReference type="AlphaFoldDB" id="A0A5J6MC98"/>
<evidence type="ECO:0000256" key="9">
    <source>
        <dbReference type="ARBA" id="ARBA00047493"/>
    </source>
</evidence>
<proteinExistence type="inferred from homology"/>
<dbReference type="InterPro" id="IPR013221">
    <property type="entry name" value="Mur_ligase_cen"/>
</dbReference>
<dbReference type="EMBL" id="CP042906">
    <property type="protein sequence ID" value="QEX14893.1"/>
    <property type="molecule type" value="Genomic_DNA"/>
</dbReference>
<keyword evidence="7 10" id="KW-0067">ATP-binding</keyword>
<dbReference type="OrthoDB" id="9809356at2"/>